<reference evidence="4 5" key="1">
    <citation type="submission" date="2017-01" db="EMBL/GenBank/DDBJ databases">
        <authorList>
            <person name="Mah S.A."/>
            <person name="Swanson W.J."/>
            <person name="Moy G.W."/>
            <person name="Vacquier V.D."/>
        </authorList>
    </citation>
    <scope>NUCLEOTIDE SEQUENCE [LARGE SCALE GENOMIC DNA]</scope>
    <source>
        <strain evidence="4 5">GSMNP</strain>
    </source>
</reference>
<dbReference type="FunFam" id="3.40.50.300:FF:000644">
    <property type="entry name" value="GpmB, Fructose-2,6-bisphosphatase"/>
    <property type="match status" value="1"/>
</dbReference>
<dbReference type="EMBL" id="LSSN01000898">
    <property type="protein sequence ID" value="OMJ21888.1"/>
    <property type="molecule type" value="Genomic_DNA"/>
</dbReference>
<dbReference type="SMART" id="SM00855">
    <property type="entry name" value="PGAM"/>
    <property type="match status" value="1"/>
</dbReference>
<dbReference type="GO" id="GO:0005524">
    <property type="term" value="F:ATP binding"/>
    <property type="evidence" value="ECO:0007669"/>
    <property type="project" value="UniProtKB-KW"/>
</dbReference>
<dbReference type="GO" id="GO:0006003">
    <property type="term" value="P:fructose 2,6-bisphosphate metabolic process"/>
    <property type="evidence" value="ECO:0007669"/>
    <property type="project" value="InterPro"/>
</dbReference>
<dbReference type="STRING" id="133412.A0A1R1Y4R2"/>
<organism evidence="4 5">
    <name type="scientific">Smittium culicis</name>
    <dbReference type="NCBI Taxonomy" id="133412"/>
    <lineage>
        <taxon>Eukaryota</taxon>
        <taxon>Fungi</taxon>
        <taxon>Fungi incertae sedis</taxon>
        <taxon>Zoopagomycota</taxon>
        <taxon>Kickxellomycotina</taxon>
        <taxon>Harpellomycetes</taxon>
        <taxon>Harpellales</taxon>
        <taxon>Legeriomycetaceae</taxon>
        <taxon>Smittium</taxon>
    </lineage>
</organism>
<keyword evidence="1" id="KW-0547">Nucleotide-binding</keyword>
<dbReference type="PRINTS" id="PR00991">
    <property type="entry name" value="6PFRUCTKNASE"/>
</dbReference>
<evidence type="ECO:0000259" key="3">
    <source>
        <dbReference type="Pfam" id="PF01591"/>
    </source>
</evidence>
<keyword evidence="5" id="KW-1185">Reference proteome</keyword>
<dbReference type="PANTHER" id="PTHR10606:SF32">
    <property type="entry name" value="6-PHOSPHOFRUCTO-2-KINASE 1"/>
    <property type="match status" value="1"/>
</dbReference>
<dbReference type="OrthoDB" id="267323at2759"/>
<dbReference type="InterPro" id="IPR027417">
    <property type="entry name" value="P-loop_NTPase"/>
</dbReference>
<dbReference type="InterPro" id="IPR003094">
    <property type="entry name" value="6Pfruct_kin"/>
</dbReference>
<dbReference type="Gene3D" id="3.40.50.300">
    <property type="entry name" value="P-loop containing nucleotide triphosphate hydrolases"/>
    <property type="match status" value="1"/>
</dbReference>
<dbReference type="InterPro" id="IPR013079">
    <property type="entry name" value="6Phosfructo_kin"/>
</dbReference>
<keyword evidence="4" id="KW-0808">Transferase</keyword>
<name>A0A1R1Y4R2_9FUNG</name>
<dbReference type="GO" id="GO:0003873">
    <property type="term" value="F:6-phosphofructo-2-kinase activity"/>
    <property type="evidence" value="ECO:0007669"/>
    <property type="project" value="InterPro"/>
</dbReference>
<keyword evidence="2" id="KW-0067">ATP-binding</keyword>
<dbReference type="PROSITE" id="PS00175">
    <property type="entry name" value="PG_MUTASE"/>
    <property type="match status" value="1"/>
</dbReference>
<dbReference type="SUPFAM" id="SSF53254">
    <property type="entry name" value="Phosphoglycerate mutase-like"/>
    <property type="match status" value="1"/>
</dbReference>
<dbReference type="InterPro" id="IPR001345">
    <property type="entry name" value="PG/BPGM_mutase_AS"/>
</dbReference>
<evidence type="ECO:0000313" key="4">
    <source>
        <dbReference type="EMBL" id="OMJ21888.1"/>
    </source>
</evidence>
<dbReference type="Gene3D" id="3.40.50.1240">
    <property type="entry name" value="Phosphoglycerate mutase-like"/>
    <property type="match status" value="1"/>
</dbReference>
<dbReference type="GO" id="GO:0005829">
    <property type="term" value="C:cytosol"/>
    <property type="evidence" value="ECO:0007669"/>
    <property type="project" value="TreeGrafter"/>
</dbReference>
<sequence>MEYLQSIQKNDHSSHKASLSDLQTSISTLNPPVPYSTNSNSPSLSFSLSANPSSSNSVSSLLSLGEINKRNDLYQGLIDLDAQVKLVIVMVGLPARGKSYIVKKLKRYLSWLGLNVKIFNVGDRRRKLPSIPQNTLNHLSTPSLNHDIPATDEQYRHDSSFFDPNNAEASKRREDVAMNVLNEIIDYLHDGGQVAIHDATNSTISRRENILNKLQPETGIKTLFVESICNDPEIINKNILMKLKSPDYIGVDPKIAEADFRQRLKNYEAAYETLGSFEEAHYVQYLKIIDVGRKITTCNINGFLEGQCVFYLMNMNLEPRLIYLTRHGESIDNVYGKIGGDASLSESGKKFSRALAKFIESHQENFQKRVAEKRLENCATISNSFSNSTSSDSKLKLTRNTTPKSNQLEIWTSMLKRTIQTAKSFDSTKYKPKRFSVLNELYAGLCEGMTYQKIPKIYPREFADRTRDKLFTRYPGIHGESYVDVIHRLQYIIVELERIYNSVLIVTHRAVARTLLSYFLDINIEDMPHLNVPIGHVFVCEPKHFGNDFEVYKYDDSNDVFVKTSPDIIYP</sequence>
<evidence type="ECO:0000313" key="5">
    <source>
        <dbReference type="Proteomes" id="UP000187283"/>
    </source>
</evidence>
<dbReference type="SUPFAM" id="SSF52540">
    <property type="entry name" value="P-loop containing nucleoside triphosphate hydrolases"/>
    <property type="match status" value="1"/>
</dbReference>
<evidence type="ECO:0000256" key="2">
    <source>
        <dbReference type="ARBA" id="ARBA00022840"/>
    </source>
</evidence>
<proteinExistence type="predicted"/>
<dbReference type="AlphaFoldDB" id="A0A1R1Y4R2"/>
<accession>A0A1R1Y4R2</accession>
<evidence type="ECO:0000256" key="1">
    <source>
        <dbReference type="ARBA" id="ARBA00022741"/>
    </source>
</evidence>
<dbReference type="CDD" id="cd07067">
    <property type="entry name" value="HP_PGM_like"/>
    <property type="match status" value="1"/>
</dbReference>
<dbReference type="Pfam" id="PF01591">
    <property type="entry name" value="6PF2K"/>
    <property type="match status" value="1"/>
</dbReference>
<comment type="caution">
    <text evidence="4">The sequence shown here is derived from an EMBL/GenBank/DDBJ whole genome shotgun (WGS) entry which is preliminary data.</text>
</comment>
<dbReference type="Proteomes" id="UP000187283">
    <property type="component" value="Unassembled WGS sequence"/>
</dbReference>
<dbReference type="PIRSF" id="PIRSF000709">
    <property type="entry name" value="6PFK_2-Ptase"/>
    <property type="match status" value="1"/>
</dbReference>
<gene>
    <name evidence="4" type="ORF">AYI70_g3198</name>
</gene>
<feature type="domain" description="6-phosphofructo-2-kinase" evidence="3">
    <location>
        <begin position="81"/>
        <end position="319"/>
    </location>
</feature>
<dbReference type="GO" id="GO:0006000">
    <property type="term" value="P:fructose metabolic process"/>
    <property type="evidence" value="ECO:0007669"/>
    <property type="project" value="InterPro"/>
</dbReference>
<dbReference type="PANTHER" id="PTHR10606">
    <property type="entry name" value="6-PHOSPHOFRUCTO-2-KINASE/FRUCTOSE-2,6-BISPHOSPHATASE"/>
    <property type="match status" value="1"/>
</dbReference>
<protein>
    <submittedName>
        <fullName evidence="4">Putative 6-phosphofructo-2-kinase</fullName>
    </submittedName>
</protein>
<dbReference type="InterPro" id="IPR013078">
    <property type="entry name" value="His_Pase_superF_clade-1"/>
</dbReference>
<dbReference type="Pfam" id="PF00300">
    <property type="entry name" value="His_Phos_1"/>
    <property type="match status" value="1"/>
</dbReference>
<dbReference type="InterPro" id="IPR029033">
    <property type="entry name" value="His_PPase_superfam"/>
</dbReference>
<keyword evidence="4" id="KW-0418">Kinase</keyword>